<dbReference type="Ensembl" id="ENSOKIT00005083862.1">
    <property type="protein sequence ID" value="ENSOKIP00005078692.1"/>
    <property type="gene ID" value="ENSOKIG00005034008.1"/>
</dbReference>
<accession>A0A8C7J698</accession>
<keyword evidence="3" id="KW-1185">Reference proteome</keyword>
<evidence type="ECO:0000313" key="2">
    <source>
        <dbReference type="Ensembl" id="ENSOKIP00005078692.1"/>
    </source>
</evidence>
<proteinExistence type="predicted"/>
<keyword evidence="1" id="KW-0472">Membrane</keyword>
<dbReference type="AlphaFoldDB" id="A0A8C7J698"/>
<keyword evidence="1" id="KW-0812">Transmembrane</keyword>
<organism evidence="2 3">
    <name type="scientific">Oncorhynchus kisutch</name>
    <name type="common">Coho salmon</name>
    <name type="synonym">Salmo kisutch</name>
    <dbReference type="NCBI Taxonomy" id="8019"/>
    <lineage>
        <taxon>Eukaryota</taxon>
        <taxon>Metazoa</taxon>
        <taxon>Chordata</taxon>
        <taxon>Craniata</taxon>
        <taxon>Vertebrata</taxon>
        <taxon>Euteleostomi</taxon>
        <taxon>Actinopterygii</taxon>
        <taxon>Neopterygii</taxon>
        <taxon>Teleostei</taxon>
        <taxon>Protacanthopterygii</taxon>
        <taxon>Salmoniformes</taxon>
        <taxon>Salmonidae</taxon>
        <taxon>Salmoninae</taxon>
        <taxon>Oncorhynchus</taxon>
    </lineage>
</organism>
<reference evidence="2" key="1">
    <citation type="submission" date="2025-08" db="UniProtKB">
        <authorList>
            <consortium name="Ensembl"/>
        </authorList>
    </citation>
    <scope>IDENTIFICATION</scope>
</reference>
<dbReference type="GO" id="GO:0003676">
    <property type="term" value="F:nucleic acid binding"/>
    <property type="evidence" value="ECO:0007669"/>
    <property type="project" value="InterPro"/>
</dbReference>
<reference evidence="2" key="2">
    <citation type="submission" date="2025-09" db="UniProtKB">
        <authorList>
            <consortium name="Ensembl"/>
        </authorList>
    </citation>
    <scope>IDENTIFICATION</scope>
</reference>
<dbReference type="Proteomes" id="UP000694557">
    <property type="component" value="Unassembled WGS sequence"/>
</dbReference>
<keyword evidence="1" id="KW-1133">Transmembrane helix</keyword>
<feature type="transmembrane region" description="Helical" evidence="1">
    <location>
        <begin position="107"/>
        <end position="132"/>
    </location>
</feature>
<evidence type="ECO:0000313" key="3">
    <source>
        <dbReference type="Proteomes" id="UP000694557"/>
    </source>
</evidence>
<sequence>KQHLKTSVRKLKIGCKWVFQMDNDPKHTSKGTSHFPNLSHSLVIAFTVAYNQNKLLIGERGLMLCFKDDLISMTLYVGGKINLCLGLDPLHPVVPGLDVMDANLDSIVLVGMALSGFVLVTITAMLALWGYYDYIAS</sequence>
<name>A0A8C7J698_ONCKI</name>
<protein>
    <submittedName>
        <fullName evidence="2">Uncharacterized protein</fullName>
    </submittedName>
</protein>
<evidence type="ECO:0000256" key="1">
    <source>
        <dbReference type="SAM" id="Phobius"/>
    </source>
</evidence>
<dbReference type="InterPro" id="IPR036397">
    <property type="entry name" value="RNaseH_sf"/>
</dbReference>
<dbReference type="Gene3D" id="3.30.420.10">
    <property type="entry name" value="Ribonuclease H-like superfamily/Ribonuclease H"/>
    <property type="match status" value="1"/>
</dbReference>